<keyword evidence="3" id="KW-0808">Transferase</keyword>
<dbReference type="GO" id="GO:0016740">
    <property type="term" value="F:transferase activity"/>
    <property type="evidence" value="ECO:0007669"/>
    <property type="project" value="UniProtKB-KW"/>
</dbReference>
<reference evidence="3 4" key="1">
    <citation type="submission" date="2019-02" db="EMBL/GenBank/DDBJ databases">
        <title>Draft genome sequences of novel Actinobacteria.</title>
        <authorList>
            <person name="Sahin N."/>
            <person name="Ay H."/>
            <person name="Saygin H."/>
        </authorList>
    </citation>
    <scope>NUCLEOTIDE SEQUENCE [LARGE SCALE GENOMIC DNA]</scope>
    <source>
        <strain evidence="3 4">16K104</strain>
    </source>
</reference>
<feature type="active site" evidence="1">
    <location>
        <position position="33"/>
    </location>
</feature>
<feature type="binding site" evidence="2">
    <location>
        <begin position="6"/>
        <end position="13"/>
    </location>
    <ligand>
        <name>ATP</name>
        <dbReference type="ChEBI" id="CHEBI:30616"/>
    </ligand>
</feature>
<gene>
    <name evidence="3" type="primary">cpt</name>
    <name evidence="3" type="ORF">E1218_11845</name>
</gene>
<proteinExistence type="predicted"/>
<dbReference type="AlphaFoldDB" id="A0A4R4X8V6"/>
<protein>
    <submittedName>
        <fullName evidence="3">Chloramphenicol phosphotransferase CPT</fullName>
    </submittedName>
</protein>
<evidence type="ECO:0000256" key="1">
    <source>
        <dbReference type="PIRSR" id="PIRSR007531-1"/>
    </source>
</evidence>
<dbReference type="Proteomes" id="UP000295172">
    <property type="component" value="Unassembled WGS sequence"/>
</dbReference>
<dbReference type="EMBL" id="SMKR01000040">
    <property type="protein sequence ID" value="TDD26933.1"/>
    <property type="molecule type" value="Genomic_DNA"/>
</dbReference>
<evidence type="ECO:0000256" key="2">
    <source>
        <dbReference type="PIRSR" id="PIRSR007531-2"/>
    </source>
</evidence>
<name>A0A4R4X8V6_9ACTN</name>
<evidence type="ECO:0000313" key="4">
    <source>
        <dbReference type="Proteomes" id="UP000295172"/>
    </source>
</evidence>
<sequence length="175" mass="18427">MIVLNGGSSSGKTGIVRCLQAVLPDPWMAFGVDSFVDALPAAMRNSDAGIEFKPDGDIEVGPVFRELDAAWVAGIVAMCRAGGRVIVDDVFLGGAGSQQRWLDALGDLEVLWVGVRCDPAVAAGRELARGDRVTGMAELQATVVHEGVKYDVEVDTTHTESLACAHAIARHLAGR</sequence>
<evidence type="ECO:0000313" key="3">
    <source>
        <dbReference type="EMBL" id="TDD26933.1"/>
    </source>
</evidence>
<dbReference type="OrthoDB" id="3538329at2"/>
<dbReference type="PIRSF" id="PIRSF007531">
    <property type="entry name" value="CPT"/>
    <property type="match status" value="1"/>
</dbReference>
<accession>A0A4R4X8V6</accession>
<dbReference type="GO" id="GO:0005524">
    <property type="term" value="F:ATP binding"/>
    <property type="evidence" value="ECO:0007669"/>
    <property type="project" value="InterPro"/>
</dbReference>
<dbReference type="SUPFAM" id="SSF52540">
    <property type="entry name" value="P-loop containing nucleoside triphosphate hydrolases"/>
    <property type="match status" value="1"/>
</dbReference>
<organism evidence="3 4">
    <name type="scientific">Kribbella turkmenica</name>
    <dbReference type="NCBI Taxonomy" id="2530375"/>
    <lineage>
        <taxon>Bacteria</taxon>
        <taxon>Bacillati</taxon>
        <taxon>Actinomycetota</taxon>
        <taxon>Actinomycetes</taxon>
        <taxon>Propionibacteriales</taxon>
        <taxon>Kribbellaceae</taxon>
        <taxon>Kribbella</taxon>
    </lineage>
</organism>
<dbReference type="NCBIfam" id="NF033114">
    <property type="entry name" value="phos_trans_CPT"/>
    <property type="match status" value="1"/>
</dbReference>
<keyword evidence="4" id="KW-1185">Reference proteome</keyword>
<dbReference type="InterPro" id="IPR027417">
    <property type="entry name" value="P-loop_NTPase"/>
</dbReference>
<dbReference type="Gene3D" id="3.40.50.300">
    <property type="entry name" value="P-loop containing nucleotide triphosphate hydrolases"/>
    <property type="match status" value="1"/>
</dbReference>
<comment type="caution">
    <text evidence="3">The sequence shown here is derived from an EMBL/GenBank/DDBJ whole genome shotgun (WGS) entry which is preliminary data.</text>
</comment>
<dbReference type="InterPro" id="IPR012853">
    <property type="entry name" value="CPT"/>
</dbReference>
<dbReference type="Pfam" id="PF07931">
    <property type="entry name" value="CPT"/>
    <property type="match status" value="1"/>
</dbReference>